<organism evidence="5 6">
    <name type="scientific">Tetradesmus obliquus</name>
    <name type="common">Green alga</name>
    <name type="synonym">Acutodesmus obliquus</name>
    <dbReference type="NCBI Taxonomy" id="3088"/>
    <lineage>
        <taxon>Eukaryota</taxon>
        <taxon>Viridiplantae</taxon>
        <taxon>Chlorophyta</taxon>
        <taxon>core chlorophytes</taxon>
        <taxon>Chlorophyceae</taxon>
        <taxon>CS clade</taxon>
        <taxon>Sphaeropleales</taxon>
        <taxon>Scenedesmaceae</taxon>
        <taxon>Tetradesmus</taxon>
    </lineage>
</organism>
<evidence type="ECO:0000256" key="2">
    <source>
        <dbReference type="ARBA" id="ARBA00025428"/>
    </source>
</evidence>
<feature type="domain" description="BFN" evidence="4">
    <location>
        <begin position="87"/>
        <end position="236"/>
    </location>
</feature>
<dbReference type="SUPFAM" id="SSF103256">
    <property type="entry name" value="Hypothetical protein TM0160"/>
    <property type="match status" value="1"/>
</dbReference>
<dbReference type="Proteomes" id="UP001244341">
    <property type="component" value="Chromosome 4b"/>
</dbReference>
<dbReference type="EMBL" id="CP126211">
    <property type="protein sequence ID" value="WIA12784.1"/>
    <property type="molecule type" value="Genomic_DNA"/>
</dbReference>
<feature type="compositionally biased region" description="Polar residues" evidence="3">
    <location>
        <begin position="407"/>
        <end position="417"/>
    </location>
</feature>
<keyword evidence="6" id="KW-1185">Reference proteome</keyword>
<dbReference type="PANTHER" id="PTHR15160">
    <property type="entry name" value="VON HIPPEL-LINDAU PROTEIN"/>
    <property type="match status" value="1"/>
</dbReference>
<proteinExistence type="inferred from homology"/>
<evidence type="ECO:0000256" key="3">
    <source>
        <dbReference type="SAM" id="MobiDB-lite"/>
    </source>
</evidence>
<dbReference type="Pfam" id="PF02577">
    <property type="entry name" value="BFN_dom"/>
    <property type="match status" value="1"/>
</dbReference>
<dbReference type="InterPro" id="IPR003729">
    <property type="entry name" value="Bi_nuclease_dom"/>
</dbReference>
<protein>
    <recommendedName>
        <fullName evidence="4">BFN domain-containing protein</fullName>
    </recommendedName>
</protein>
<feature type="compositionally biased region" description="Low complexity" evidence="3">
    <location>
        <begin position="375"/>
        <end position="385"/>
    </location>
</feature>
<feature type="compositionally biased region" description="Low complexity" evidence="3">
    <location>
        <begin position="265"/>
        <end position="280"/>
    </location>
</feature>
<name>A0ABY8TV80_TETOB</name>
<feature type="region of interest" description="Disordered" evidence="3">
    <location>
        <begin position="256"/>
        <end position="280"/>
    </location>
</feature>
<feature type="compositionally biased region" description="Gly residues" evidence="3">
    <location>
        <begin position="386"/>
        <end position="398"/>
    </location>
</feature>
<dbReference type="InterPro" id="IPR036104">
    <property type="entry name" value="BFN_sf"/>
</dbReference>
<dbReference type="PROSITE" id="PS51658">
    <property type="entry name" value="BFN"/>
    <property type="match status" value="1"/>
</dbReference>
<evidence type="ECO:0000259" key="4">
    <source>
        <dbReference type="PROSITE" id="PS51658"/>
    </source>
</evidence>
<dbReference type="PANTHER" id="PTHR15160:SF1">
    <property type="entry name" value="VON HIPPEL-LINDAU DISEASE TUMOR SUPPRESSOR"/>
    <property type="match status" value="1"/>
</dbReference>
<gene>
    <name evidence="5" type="ORF">OEZ85_006415</name>
</gene>
<sequence length="417" mass="46430">MESLATRQRLGSTIGHLSARTVPRLCRSAVVSRPGPCQSISRRKASFQRVQQGAWTPAARFRSSVVARAGPDEPFPFKEEDYYKIEFVKEPYGPVAIDSANSQWRGVLLFQVAGQPEPVNDDTRVMEIFISGDACISIYTHLCPSDNTRPMALDILWEMWQRGRSISKRDWTLLRVAVVSCVNDVYYGRLFFGDPETQQVLWDCDVRPSDATFLALKAKAPIYVKKSVWEACSTSLRHSSTWATVNYIEGQRESQRRAGLERRGSGSAQQGSSSQPSPESLPAIRLLMREMEVAVREEDYAAAARLRDHPWMRLAEDINMHRSIGYFDQADKLMADLSRLIEAHESAVGREYEARLSAQHAARAALDELLRRQDSSSSSSSSQDGGMNGNGSGNGGGAAQAPHGEEVQQQNESTKRD</sequence>
<dbReference type="Gene3D" id="3.10.690.10">
    <property type="entry name" value="Bifunctional nuclease domain"/>
    <property type="match status" value="1"/>
</dbReference>
<evidence type="ECO:0000313" key="5">
    <source>
        <dbReference type="EMBL" id="WIA12784.1"/>
    </source>
</evidence>
<accession>A0ABY8TV80</accession>
<evidence type="ECO:0000313" key="6">
    <source>
        <dbReference type="Proteomes" id="UP001244341"/>
    </source>
</evidence>
<comment type="similarity">
    <text evidence="1">Belongs to the bifunctional nuclease family.</text>
</comment>
<feature type="region of interest" description="Disordered" evidence="3">
    <location>
        <begin position="370"/>
        <end position="417"/>
    </location>
</feature>
<evidence type="ECO:0000256" key="1">
    <source>
        <dbReference type="ARBA" id="ARBA00009095"/>
    </source>
</evidence>
<reference evidence="5 6" key="1">
    <citation type="submission" date="2023-05" db="EMBL/GenBank/DDBJ databases">
        <title>A 100% complete, gapless, phased diploid assembly of the Scenedesmus obliquus UTEX 3031 genome.</title>
        <authorList>
            <person name="Biondi T.C."/>
            <person name="Hanschen E.R."/>
            <person name="Kwon T."/>
            <person name="Eng W."/>
            <person name="Kruse C.P.S."/>
            <person name="Koehler S.I."/>
            <person name="Kunde Y."/>
            <person name="Gleasner C.D."/>
            <person name="You Mak K.T."/>
            <person name="Polle J."/>
            <person name="Hovde B.T."/>
            <person name="Starkenburg S.R."/>
        </authorList>
    </citation>
    <scope>NUCLEOTIDE SEQUENCE [LARGE SCALE GENOMIC DNA]</scope>
    <source>
        <strain evidence="5 6">DOE0152z</strain>
    </source>
</reference>
<comment type="function">
    <text evidence="2">Bifunctional nuclease with both RNase and DNase activities. Involved in basal defense response. Participates in abscisic acid-derived callose deposition following infection by a necrotrophic pathogen.</text>
</comment>